<proteinExistence type="predicted"/>
<comment type="caution">
    <text evidence="2">The sequence shown here is derived from an EMBL/GenBank/DDBJ whole genome shotgun (WGS) entry which is preliminary data.</text>
</comment>
<keyword evidence="3" id="KW-1185">Reference proteome</keyword>
<feature type="region of interest" description="Disordered" evidence="1">
    <location>
        <begin position="171"/>
        <end position="206"/>
    </location>
</feature>
<name>A0A9P9FY50_FUSRE</name>
<evidence type="ECO:0000256" key="1">
    <source>
        <dbReference type="SAM" id="MobiDB-lite"/>
    </source>
</evidence>
<dbReference type="AlphaFoldDB" id="A0A9P9FY50"/>
<protein>
    <submittedName>
        <fullName evidence="2">Uncharacterized protein</fullName>
    </submittedName>
</protein>
<sequence>MVQRVRRYRASMDKEVSWLPSSRTDSQYTLMPGSSSIMGCHCWTIFDDDAVYSGSNTESLDSSTTMSLSFSSSPHYPVLGNDGIHECVTRGAHIGFLLSLPTLATDAQFVPESILSLSGSKAHITKVGTLLAHHLVLTCAILLPAQVSLWLRNCQPLYLSPIRPDRANGRAALGAQKCNPEQSSRSSPSHGARTARNNSNCTDGMNGMGSFQGMDINGMSGLGSDLAKARITWSHKSPI</sequence>
<dbReference type="RefSeq" id="XP_046041824.1">
    <property type="nucleotide sequence ID" value="XM_046200974.1"/>
</dbReference>
<dbReference type="GeneID" id="70230928"/>
<dbReference type="EMBL" id="JAGMUX010000030">
    <property type="protein sequence ID" value="KAH7213376.1"/>
    <property type="molecule type" value="Genomic_DNA"/>
</dbReference>
<feature type="compositionally biased region" description="Polar residues" evidence="1">
    <location>
        <begin position="179"/>
        <end position="203"/>
    </location>
</feature>
<accession>A0A9P9FY50</accession>
<gene>
    <name evidence="2" type="ORF">BKA55DRAFT_719675</name>
</gene>
<evidence type="ECO:0000313" key="2">
    <source>
        <dbReference type="EMBL" id="KAH7213376.1"/>
    </source>
</evidence>
<organism evidence="2 3">
    <name type="scientific">Fusarium redolens</name>
    <dbReference type="NCBI Taxonomy" id="48865"/>
    <lineage>
        <taxon>Eukaryota</taxon>
        <taxon>Fungi</taxon>
        <taxon>Dikarya</taxon>
        <taxon>Ascomycota</taxon>
        <taxon>Pezizomycotina</taxon>
        <taxon>Sordariomycetes</taxon>
        <taxon>Hypocreomycetidae</taxon>
        <taxon>Hypocreales</taxon>
        <taxon>Nectriaceae</taxon>
        <taxon>Fusarium</taxon>
        <taxon>Fusarium redolens species complex</taxon>
    </lineage>
</organism>
<evidence type="ECO:0000313" key="3">
    <source>
        <dbReference type="Proteomes" id="UP000720189"/>
    </source>
</evidence>
<dbReference type="Proteomes" id="UP000720189">
    <property type="component" value="Unassembled WGS sequence"/>
</dbReference>
<reference evidence="2" key="1">
    <citation type="journal article" date="2021" name="Nat. Commun.">
        <title>Genetic determinants of endophytism in the Arabidopsis root mycobiome.</title>
        <authorList>
            <person name="Mesny F."/>
            <person name="Miyauchi S."/>
            <person name="Thiergart T."/>
            <person name="Pickel B."/>
            <person name="Atanasova L."/>
            <person name="Karlsson M."/>
            <person name="Huettel B."/>
            <person name="Barry K.W."/>
            <person name="Haridas S."/>
            <person name="Chen C."/>
            <person name="Bauer D."/>
            <person name="Andreopoulos W."/>
            <person name="Pangilinan J."/>
            <person name="LaButti K."/>
            <person name="Riley R."/>
            <person name="Lipzen A."/>
            <person name="Clum A."/>
            <person name="Drula E."/>
            <person name="Henrissat B."/>
            <person name="Kohler A."/>
            <person name="Grigoriev I.V."/>
            <person name="Martin F.M."/>
            <person name="Hacquard S."/>
        </authorList>
    </citation>
    <scope>NUCLEOTIDE SEQUENCE</scope>
    <source>
        <strain evidence="2">MPI-CAGE-AT-0023</strain>
    </source>
</reference>